<dbReference type="GO" id="GO:0003697">
    <property type="term" value="F:single-stranded DNA binding"/>
    <property type="evidence" value="ECO:0007669"/>
    <property type="project" value="InterPro"/>
</dbReference>
<organism evidence="8">
    <name type="scientific">marine sediment metagenome</name>
    <dbReference type="NCBI Taxonomy" id="412755"/>
    <lineage>
        <taxon>unclassified sequences</taxon>
        <taxon>metagenomes</taxon>
        <taxon>ecological metagenomes</taxon>
    </lineage>
</organism>
<evidence type="ECO:0000313" key="8">
    <source>
        <dbReference type="EMBL" id="KKO10839.1"/>
    </source>
</evidence>
<evidence type="ECO:0000256" key="3">
    <source>
        <dbReference type="ARBA" id="ARBA00022763"/>
    </source>
</evidence>
<dbReference type="EMBL" id="LAZR01000004">
    <property type="protein sequence ID" value="KKO10839.1"/>
    <property type="molecule type" value="Genomic_DNA"/>
</dbReference>
<gene>
    <name evidence="8" type="ORF">LCGC14_0023220</name>
</gene>
<name>A0A0F9Z198_9ZZZZ</name>
<comment type="similarity">
    <text evidence="1">Belongs to the SOS response-associated peptidase family.</text>
</comment>
<evidence type="ECO:0000256" key="1">
    <source>
        <dbReference type="ARBA" id="ARBA00008136"/>
    </source>
</evidence>
<evidence type="ECO:0000256" key="5">
    <source>
        <dbReference type="ARBA" id="ARBA00023124"/>
    </source>
</evidence>
<keyword evidence="4" id="KW-0378">Hydrolase</keyword>
<comment type="caution">
    <text evidence="8">The sequence shown here is derived from an EMBL/GenBank/DDBJ whole genome shotgun (WGS) entry which is preliminary data.</text>
</comment>
<evidence type="ECO:0000256" key="4">
    <source>
        <dbReference type="ARBA" id="ARBA00022801"/>
    </source>
</evidence>
<keyword evidence="2" id="KW-0645">Protease</keyword>
<protein>
    <recommendedName>
        <fullName evidence="9">Abasic site processing protein</fullName>
    </recommendedName>
</protein>
<accession>A0A0F9Z198</accession>
<dbReference type="InterPro" id="IPR036590">
    <property type="entry name" value="SRAP-like"/>
</dbReference>
<dbReference type="GO" id="GO:0016829">
    <property type="term" value="F:lyase activity"/>
    <property type="evidence" value="ECO:0007669"/>
    <property type="project" value="UniProtKB-KW"/>
</dbReference>
<dbReference type="Gene3D" id="3.90.1680.10">
    <property type="entry name" value="SOS response associated peptidase-like"/>
    <property type="match status" value="1"/>
</dbReference>
<evidence type="ECO:0000256" key="7">
    <source>
        <dbReference type="ARBA" id="ARBA00023239"/>
    </source>
</evidence>
<dbReference type="PANTHER" id="PTHR13604">
    <property type="entry name" value="DC12-RELATED"/>
    <property type="match status" value="1"/>
</dbReference>
<keyword evidence="6" id="KW-0238">DNA-binding</keyword>
<evidence type="ECO:0000256" key="6">
    <source>
        <dbReference type="ARBA" id="ARBA00023125"/>
    </source>
</evidence>
<dbReference type="SUPFAM" id="SSF143081">
    <property type="entry name" value="BB1717-like"/>
    <property type="match status" value="1"/>
</dbReference>
<proteinExistence type="inferred from homology"/>
<sequence length="237" mass="26426">MCGRFNIIDSPEVQVLLQHLGITGGQLRFTPDAAPGAMISIVHDADNAPVIADAVWWLLLDPDTLKPNYKYASFNSRWDKLDRKGSLSYQPFRQRRCIIPASAFVEGLGDKQTYHKIELQDSAIAFAGLYNRYVDKKTGESVLAASIITLGSLPQWQHVHPKSMPLMLPFENKDVISAWLDKDNKEVSEFEALMVPQVRKTQVLTPIGRPAKWNVKGPSWTIPPSAEAGQRAAGILY</sequence>
<evidence type="ECO:0000256" key="2">
    <source>
        <dbReference type="ARBA" id="ARBA00022670"/>
    </source>
</evidence>
<evidence type="ECO:0008006" key="9">
    <source>
        <dbReference type="Google" id="ProtNLM"/>
    </source>
</evidence>
<dbReference type="GO" id="GO:0006508">
    <property type="term" value="P:proteolysis"/>
    <property type="evidence" value="ECO:0007669"/>
    <property type="project" value="UniProtKB-KW"/>
</dbReference>
<dbReference type="InterPro" id="IPR003738">
    <property type="entry name" value="SRAP"/>
</dbReference>
<dbReference type="GO" id="GO:0106300">
    <property type="term" value="P:protein-DNA covalent cross-linking repair"/>
    <property type="evidence" value="ECO:0007669"/>
    <property type="project" value="InterPro"/>
</dbReference>
<dbReference type="Pfam" id="PF02586">
    <property type="entry name" value="SRAP"/>
    <property type="match status" value="1"/>
</dbReference>
<keyword evidence="3" id="KW-0227">DNA damage</keyword>
<keyword evidence="5" id="KW-0190">Covalent protein-DNA linkage</keyword>
<dbReference type="PANTHER" id="PTHR13604:SF0">
    <property type="entry name" value="ABASIC SITE PROCESSING PROTEIN HMCES"/>
    <property type="match status" value="1"/>
</dbReference>
<dbReference type="GO" id="GO:0008233">
    <property type="term" value="F:peptidase activity"/>
    <property type="evidence" value="ECO:0007669"/>
    <property type="project" value="UniProtKB-KW"/>
</dbReference>
<dbReference type="AlphaFoldDB" id="A0A0F9Z198"/>
<keyword evidence="7" id="KW-0456">Lyase</keyword>
<reference evidence="8" key="1">
    <citation type="journal article" date="2015" name="Nature">
        <title>Complex archaea that bridge the gap between prokaryotes and eukaryotes.</title>
        <authorList>
            <person name="Spang A."/>
            <person name="Saw J.H."/>
            <person name="Jorgensen S.L."/>
            <person name="Zaremba-Niedzwiedzka K."/>
            <person name="Martijn J."/>
            <person name="Lind A.E."/>
            <person name="van Eijk R."/>
            <person name="Schleper C."/>
            <person name="Guy L."/>
            <person name="Ettema T.J."/>
        </authorList>
    </citation>
    <scope>NUCLEOTIDE SEQUENCE</scope>
</reference>